<sequence>MTAELSDALVSTWVTGWARTHGYEVQHEGKVHSVGLPGTDRAEWEYVLYAPSETDLRKVASAVSKSPLRLLTVIAEPGADVLDVSSVDGLELISDEEKLMVVDMDSQDVEDPITPETFTTQREDFDGWTLLTVLQGENVAARGRMAVADDFCILDRIYTAPDYRRQGLGTFVTRALLAIAHEHDVSEGLLVATADGQELYEYLGWTLLGDVHVFGAPGSTDLRRHSHSLDVEQLNE</sequence>
<proteinExistence type="predicted"/>
<organism evidence="2 3">
    <name type="scientific">Nesterenkonia massiliensis</name>
    <dbReference type="NCBI Taxonomy" id="1232429"/>
    <lineage>
        <taxon>Bacteria</taxon>
        <taxon>Bacillati</taxon>
        <taxon>Actinomycetota</taxon>
        <taxon>Actinomycetes</taxon>
        <taxon>Micrococcales</taxon>
        <taxon>Micrococcaceae</taxon>
        <taxon>Nesterenkonia</taxon>
    </lineage>
</organism>
<dbReference type="InterPro" id="IPR016181">
    <property type="entry name" value="Acyl_CoA_acyltransferase"/>
</dbReference>
<comment type="caution">
    <text evidence="2">The sequence shown here is derived from an EMBL/GenBank/DDBJ whole genome shotgun (WGS) entry which is preliminary data.</text>
</comment>
<dbReference type="Pfam" id="PF00583">
    <property type="entry name" value="Acetyltransf_1"/>
    <property type="match status" value="1"/>
</dbReference>
<reference evidence="2 3" key="1">
    <citation type="submission" date="2022-04" db="EMBL/GenBank/DDBJ databases">
        <title>Human microbiome associated bacterial genomes.</title>
        <authorList>
            <person name="Sandstrom S."/>
            <person name="Salamzade R."/>
            <person name="Kalan L.R."/>
        </authorList>
    </citation>
    <scope>NUCLEOTIDE SEQUENCE [LARGE SCALE GENOMIC DNA]</scope>
    <source>
        <strain evidence="3">p3-SID767</strain>
    </source>
</reference>
<dbReference type="InterPro" id="IPR000182">
    <property type="entry name" value="GNAT_dom"/>
</dbReference>
<feature type="domain" description="N-acetyltransferase" evidence="1">
    <location>
        <begin position="88"/>
        <end position="230"/>
    </location>
</feature>
<protein>
    <submittedName>
        <fullName evidence="2">GNAT family N-acetyltransferase</fullName>
    </submittedName>
</protein>
<evidence type="ECO:0000313" key="3">
    <source>
        <dbReference type="Proteomes" id="UP001205046"/>
    </source>
</evidence>
<accession>A0ABT2HQE6</accession>
<evidence type="ECO:0000313" key="2">
    <source>
        <dbReference type="EMBL" id="MCT1606901.1"/>
    </source>
</evidence>
<dbReference type="RefSeq" id="WP_260072960.1">
    <property type="nucleotide sequence ID" value="NZ_JALXMO010000011.1"/>
</dbReference>
<dbReference type="Gene3D" id="3.40.630.30">
    <property type="match status" value="1"/>
</dbReference>
<keyword evidence="3" id="KW-1185">Reference proteome</keyword>
<dbReference type="PROSITE" id="PS51186">
    <property type="entry name" value="GNAT"/>
    <property type="match status" value="1"/>
</dbReference>
<gene>
    <name evidence="2" type="ORF">M3B43_06090</name>
</gene>
<dbReference type="SUPFAM" id="SSF55729">
    <property type="entry name" value="Acyl-CoA N-acyltransferases (Nat)"/>
    <property type="match status" value="1"/>
</dbReference>
<dbReference type="Proteomes" id="UP001205046">
    <property type="component" value="Unassembled WGS sequence"/>
</dbReference>
<dbReference type="CDD" id="cd04301">
    <property type="entry name" value="NAT_SF"/>
    <property type="match status" value="1"/>
</dbReference>
<dbReference type="EMBL" id="JALXMO010000011">
    <property type="protein sequence ID" value="MCT1606901.1"/>
    <property type="molecule type" value="Genomic_DNA"/>
</dbReference>
<evidence type="ECO:0000259" key="1">
    <source>
        <dbReference type="PROSITE" id="PS51186"/>
    </source>
</evidence>
<name>A0ABT2HQE6_9MICC</name>